<evidence type="ECO:0000313" key="4">
    <source>
        <dbReference type="Proteomes" id="UP001597156"/>
    </source>
</evidence>
<feature type="domain" description="Phosphoribosyltransferase" evidence="2">
    <location>
        <begin position="60"/>
        <end position="132"/>
    </location>
</feature>
<dbReference type="PANTHER" id="PTHR47505:SF1">
    <property type="entry name" value="DNA UTILIZATION PROTEIN YHGH"/>
    <property type="match status" value="1"/>
</dbReference>
<dbReference type="Pfam" id="PF00156">
    <property type="entry name" value="Pribosyltran"/>
    <property type="match status" value="1"/>
</dbReference>
<dbReference type="Gene3D" id="3.40.50.2020">
    <property type="match status" value="1"/>
</dbReference>
<organism evidence="3 4">
    <name type="scientific">Lentilactobacillus raoultii</name>
    <dbReference type="NCBI Taxonomy" id="1987503"/>
    <lineage>
        <taxon>Bacteria</taxon>
        <taxon>Bacillati</taxon>
        <taxon>Bacillota</taxon>
        <taxon>Bacilli</taxon>
        <taxon>Lactobacillales</taxon>
        <taxon>Lactobacillaceae</taxon>
        <taxon>Lentilactobacillus</taxon>
    </lineage>
</organism>
<dbReference type="RefSeq" id="WP_225419137.1">
    <property type="nucleotide sequence ID" value="NZ_JBHTLH010000004.1"/>
</dbReference>
<accession>A0ABW3PFF1</accession>
<evidence type="ECO:0000256" key="1">
    <source>
        <dbReference type="ARBA" id="ARBA00008007"/>
    </source>
</evidence>
<dbReference type="InterPro" id="IPR000836">
    <property type="entry name" value="PRTase_dom"/>
</dbReference>
<keyword evidence="4" id="KW-1185">Reference proteome</keyword>
<name>A0ABW3PFF1_9LACO</name>
<dbReference type="CDD" id="cd06223">
    <property type="entry name" value="PRTases_typeI"/>
    <property type="match status" value="1"/>
</dbReference>
<dbReference type="InterPro" id="IPR029057">
    <property type="entry name" value="PRTase-like"/>
</dbReference>
<evidence type="ECO:0000259" key="2">
    <source>
        <dbReference type="Pfam" id="PF00156"/>
    </source>
</evidence>
<sequence>MRQYKFLGDYRLRAVFNQLMVSKLKSFRSSIVVIPVHPSTIQRRGFNQVRGLCEGVQLLDCLKTRYETKKQRQSEKGRFQRLKTEQPFELIPEKASLITNQSVVIVDDVYTTGTTIRHAASLLYRAGASSVSGLTLAR</sequence>
<reference evidence="4" key="1">
    <citation type="journal article" date="2019" name="Int. J. Syst. Evol. Microbiol.">
        <title>The Global Catalogue of Microorganisms (GCM) 10K type strain sequencing project: providing services to taxonomists for standard genome sequencing and annotation.</title>
        <authorList>
            <consortium name="The Broad Institute Genomics Platform"/>
            <consortium name="The Broad Institute Genome Sequencing Center for Infectious Disease"/>
            <person name="Wu L."/>
            <person name="Ma J."/>
        </authorList>
    </citation>
    <scope>NUCLEOTIDE SEQUENCE [LARGE SCALE GENOMIC DNA]</scope>
    <source>
        <strain evidence="4">CCUG 71848</strain>
    </source>
</reference>
<dbReference type="SUPFAM" id="SSF53271">
    <property type="entry name" value="PRTase-like"/>
    <property type="match status" value="1"/>
</dbReference>
<evidence type="ECO:0000313" key="3">
    <source>
        <dbReference type="EMBL" id="MFD1123972.1"/>
    </source>
</evidence>
<proteinExistence type="inferred from homology"/>
<dbReference type="EMBL" id="JBHTLH010000004">
    <property type="protein sequence ID" value="MFD1123972.1"/>
    <property type="molecule type" value="Genomic_DNA"/>
</dbReference>
<dbReference type="PANTHER" id="PTHR47505">
    <property type="entry name" value="DNA UTILIZATION PROTEIN YHGH"/>
    <property type="match status" value="1"/>
</dbReference>
<dbReference type="InterPro" id="IPR051910">
    <property type="entry name" value="ComF/GntX_DNA_util-trans"/>
</dbReference>
<comment type="caution">
    <text evidence="3">The sequence shown here is derived from an EMBL/GenBank/DDBJ whole genome shotgun (WGS) entry which is preliminary data.</text>
</comment>
<gene>
    <name evidence="3" type="ORF">ACFQ22_01155</name>
</gene>
<dbReference type="Proteomes" id="UP001597156">
    <property type="component" value="Unassembled WGS sequence"/>
</dbReference>
<protein>
    <submittedName>
        <fullName evidence="3">ComF family protein</fullName>
    </submittedName>
</protein>
<comment type="similarity">
    <text evidence="1">Belongs to the ComF/GntX family.</text>
</comment>